<protein>
    <submittedName>
        <fullName evidence="1">Uncharacterized protein</fullName>
    </submittedName>
</protein>
<dbReference type="AlphaFoldDB" id="A0A8X6VJ21"/>
<accession>A0A8X6VJ21</accession>
<gene>
    <name evidence="1" type="ORF">TNCV_4322121</name>
</gene>
<keyword evidence="2" id="KW-1185">Reference proteome</keyword>
<comment type="caution">
    <text evidence="1">The sequence shown here is derived from an EMBL/GenBank/DDBJ whole genome shotgun (WGS) entry which is preliminary data.</text>
</comment>
<dbReference type="Proteomes" id="UP000887159">
    <property type="component" value="Unassembled WGS sequence"/>
</dbReference>
<name>A0A8X6VJ21_TRICX</name>
<evidence type="ECO:0000313" key="2">
    <source>
        <dbReference type="Proteomes" id="UP000887159"/>
    </source>
</evidence>
<dbReference type="EMBL" id="BMAU01021290">
    <property type="protein sequence ID" value="GFY09533.1"/>
    <property type="molecule type" value="Genomic_DNA"/>
</dbReference>
<evidence type="ECO:0000313" key="1">
    <source>
        <dbReference type="EMBL" id="GFY09533.1"/>
    </source>
</evidence>
<sequence>MRLSFDQTRRLSNFSSQMIQDMLNWWQIWGSSRFVAEDDLVPFHCSPIPSCVTPLQMEASLVDVIGSACDGSREGSGIQRAPVVKMLPVSEQRPMRDQWESLLDDWSIEGVLSLIAM</sequence>
<organism evidence="1 2">
    <name type="scientific">Trichonephila clavipes</name>
    <name type="common">Golden silk orbweaver</name>
    <name type="synonym">Nephila clavipes</name>
    <dbReference type="NCBI Taxonomy" id="2585209"/>
    <lineage>
        <taxon>Eukaryota</taxon>
        <taxon>Metazoa</taxon>
        <taxon>Ecdysozoa</taxon>
        <taxon>Arthropoda</taxon>
        <taxon>Chelicerata</taxon>
        <taxon>Arachnida</taxon>
        <taxon>Araneae</taxon>
        <taxon>Araneomorphae</taxon>
        <taxon>Entelegynae</taxon>
        <taxon>Araneoidea</taxon>
        <taxon>Nephilidae</taxon>
        <taxon>Trichonephila</taxon>
    </lineage>
</organism>
<reference evidence="1" key="1">
    <citation type="submission" date="2020-08" db="EMBL/GenBank/DDBJ databases">
        <title>Multicomponent nature underlies the extraordinary mechanical properties of spider dragline silk.</title>
        <authorList>
            <person name="Kono N."/>
            <person name="Nakamura H."/>
            <person name="Mori M."/>
            <person name="Yoshida Y."/>
            <person name="Ohtoshi R."/>
            <person name="Malay A.D."/>
            <person name="Moran D.A.P."/>
            <person name="Tomita M."/>
            <person name="Numata K."/>
            <person name="Arakawa K."/>
        </authorList>
    </citation>
    <scope>NUCLEOTIDE SEQUENCE</scope>
</reference>
<proteinExistence type="predicted"/>